<dbReference type="PANTHER" id="PTHR37947">
    <property type="entry name" value="BLL2462 PROTEIN"/>
    <property type="match status" value="1"/>
</dbReference>
<dbReference type="RefSeq" id="WP_345334556.1">
    <property type="nucleotide sequence ID" value="NZ_BAABJZ010000016.1"/>
</dbReference>
<proteinExistence type="predicted"/>
<dbReference type="PROSITE" id="PS50234">
    <property type="entry name" value="VWFA"/>
    <property type="match status" value="1"/>
</dbReference>
<feature type="transmembrane region" description="Helical" evidence="1">
    <location>
        <begin position="7"/>
        <end position="24"/>
    </location>
</feature>
<protein>
    <submittedName>
        <fullName evidence="3">VWA domain-containing protein</fullName>
    </submittedName>
</protein>
<evidence type="ECO:0000256" key="1">
    <source>
        <dbReference type="SAM" id="Phobius"/>
    </source>
</evidence>
<keyword evidence="4" id="KW-1185">Reference proteome</keyword>
<accession>A0ABP9EJT3</accession>
<dbReference type="InterPro" id="IPR002035">
    <property type="entry name" value="VWF_A"/>
</dbReference>
<keyword evidence="1" id="KW-0812">Transmembrane</keyword>
<dbReference type="Pfam" id="PF07584">
    <property type="entry name" value="BatA"/>
    <property type="match status" value="1"/>
</dbReference>
<organism evidence="3 4">
    <name type="scientific">Ferrimonas pelagia</name>
    <dbReference type="NCBI Taxonomy" id="1177826"/>
    <lineage>
        <taxon>Bacteria</taxon>
        <taxon>Pseudomonadati</taxon>
        <taxon>Pseudomonadota</taxon>
        <taxon>Gammaproteobacteria</taxon>
        <taxon>Alteromonadales</taxon>
        <taxon>Ferrimonadaceae</taxon>
        <taxon>Ferrimonas</taxon>
    </lineage>
</organism>
<feature type="transmembrane region" description="Helical" evidence="1">
    <location>
        <begin position="52"/>
        <end position="72"/>
    </location>
</feature>
<feature type="domain" description="VWFA" evidence="2">
    <location>
        <begin position="89"/>
        <end position="305"/>
    </location>
</feature>
<keyword evidence="1" id="KW-0472">Membrane</keyword>
<dbReference type="Pfam" id="PF13519">
    <property type="entry name" value="VWA_2"/>
    <property type="match status" value="1"/>
</dbReference>
<evidence type="ECO:0000313" key="4">
    <source>
        <dbReference type="Proteomes" id="UP001499988"/>
    </source>
</evidence>
<reference evidence="4" key="1">
    <citation type="journal article" date="2019" name="Int. J. Syst. Evol. Microbiol.">
        <title>The Global Catalogue of Microorganisms (GCM) 10K type strain sequencing project: providing services to taxonomists for standard genome sequencing and annotation.</title>
        <authorList>
            <consortium name="The Broad Institute Genomics Platform"/>
            <consortium name="The Broad Institute Genome Sequencing Center for Infectious Disease"/>
            <person name="Wu L."/>
            <person name="Ma J."/>
        </authorList>
    </citation>
    <scope>NUCLEOTIDE SEQUENCE [LARGE SCALE GENOMIC DNA]</scope>
    <source>
        <strain evidence="4">JCM 18401</strain>
    </source>
</reference>
<keyword evidence="1" id="KW-1133">Transmembrane helix</keyword>
<dbReference type="Gene3D" id="3.40.50.410">
    <property type="entry name" value="von Willebrand factor, type A domain"/>
    <property type="match status" value="1"/>
</dbReference>
<name>A0ABP9EJT3_9GAMM</name>
<comment type="caution">
    <text evidence="3">The sequence shown here is derived from an EMBL/GenBank/DDBJ whole genome shotgun (WGS) entry which is preliminary data.</text>
</comment>
<dbReference type="Proteomes" id="UP001499988">
    <property type="component" value="Unassembled WGS sequence"/>
</dbReference>
<gene>
    <name evidence="3" type="ORF">GCM10023333_13180</name>
</gene>
<dbReference type="PANTHER" id="PTHR37947:SF1">
    <property type="entry name" value="BLL2462 PROTEIN"/>
    <property type="match status" value="1"/>
</dbReference>
<dbReference type="InterPro" id="IPR036465">
    <property type="entry name" value="vWFA_dom_sf"/>
</dbReference>
<dbReference type="SMART" id="SM00327">
    <property type="entry name" value="VWA"/>
    <property type="match status" value="1"/>
</dbReference>
<evidence type="ECO:0000259" key="2">
    <source>
        <dbReference type="PROSITE" id="PS50234"/>
    </source>
</evidence>
<evidence type="ECO:0000313" key="3">
    <source>
        <dbReference type="EMBL" id="GAA4880329.1"/>
    </source>
</evidence>
<feature type="transmembrane region" description="Helical" evidence="1">
    <location>
        <begin position="327"/>
        <end position="347"/>
    </location>
</feature>
<dbReference type="SUPFAM" id="SSF53300">
    <property type="entry name" value="vWA-like"/>
    <property type="match status" value="1"/>
</dbReference>
<dbReference type="InterPro" id="IPR024163">
    <property type="entry name" value="Aerotolerance_reg_N"/>
</dbReference>
<sequence length="351" mass="38292">MNVEYPALLWLLLLLVPLAAYLWHGLKHSDARHDYAHLPLLEGLPHSERQRFFWLPTALQLLAVASVIVAVAQPYKLDTVHSDQAQGIAIALVVDISTSMHINMDNASDASEQRISRMEGAKRVLQEFVLGDGETHFGRPNDLISVITFARYPDTLVPLTTSHRALAAIAADIEPEHRPGEDGTAYGDAVALAAAQLSQYEEILKLEADSIKNKIVILLTDGENNAGDYSPLMAASMAAEWGIKVYTISLSDPILSEIDSAQGTLRLSDATSAADIELQTMADATGGTFQRAHDYESLNTVYHAIDALETSQLQTVLFEDRIPHFQFAALLALLSLVLSALLSATWLRSNG</sequence>
<dbReference type="EMBL" id="BAABJZ010000016">
    <property type="protein sequence ID" value="GAA4880329.1"/>
    <property type="molecule type" value="Genomic_DNA"/>
</dbReference>